<name>A0A7Y0X2Z8_VIBAL</name>
<dbReference type="InterPro" id="IPR012433">
    <property type="entry name" value="Imm11"/>
</dbReference>
<feature type="domain" description="Immunity MXAN-0049 protein" evidence="1">
    <location>
        <begin position="62"/>
        <end position="176"/>
    </location>
</feature>
<protein>
    <recommendedName>
        <fullName evidence="1">Immunity MXAN-0049 protein domain-containing protein</fullName>
    </recommendedName>
</protein>
<evidence type="ECO:0000259" key="1">
    <source>
        <dbReference type="Pfam" id="PF07791"/>
    </source>
</evidence>
<gene>
    <name evidence="2" type="ORF">F0254_26485</name>
</gene>
<reference evidence="2 3" key="1">
    <citation type="submission" date="2019-09" db="EMBL/GenBank/DDBJ databases">
        <title>Draft genome sequencing and comparative genomics of hatchery-associated Vibrios.</title>
        <authorList>
            <person name="Kehlet-Delgado H."/>
            <person name="Mueller R.S."/>
        </authorList>
    </citation>
    <scope>NUCLEOTIDE SEQUENCE [LARGE SCALE GENOMIC DNA]</scope>
    <source>
        <strain evidence="2 3">081416A</strain>
    </source>
</reference>
<accession>A0A7Y0X2Z8</accession>
<proteinExistence type="predicted"/>
<dbReference type="EMBL" id="VTYF01000059">
    <property type="protein sequence ID" value="NOI12317.1"/>
    <property type="molecule type" value="Genomic_DNA"/>
</dbReference>
<dbReference type="Pfam" id="PF07791">
    <property type="entry name" value="Imm11"/>
    <property type="match status" value="1"/>
</dbReference>
<dbReference type="RefSeq" id="WP_033905294.1">
    <property type="nucleotide sequence ID" value="NZ_AP023187.1"/>
</dbReference>
<dbReference type="AlphaFoldDB" id="A0A7Y0X2Z8"/>
<sequence length="184" mass="20898">MTLKIWTNKVDRDSDFTQGKVTQSSVLIGLNLTGGVALGDKWPKVTIDVISDDKPADSFLSGPLLIVSRRLSDLISKHTQTSEVEFLPIEVNYQGKSFGEYYFLNVLAICDLLDRNHSIFSEFDGEVDSIDRVVLKKDIEMQKTIFQLDAIEWLLCVDEKLAELIENKDFSGVVFKSESEWRPF</sequence>
<comment type="caution">
    <text evidence="2">The sequence shown here is derived from an EMBL/GenBank/DDBJ whole genome shotgun (WGS) entry which is preliminary data.</text>
</comment>
<evidence type="ECO:0000313" key="2">
    <source>
        <dbReference type="EMBL" id="NOI12317.1"/>
    </source>
</evidence>
<evidence type="ECO:0000313" key="3">
    <source>
        <dbReference type="Proteomes" id="UP000532247"/>
    </source>
</evidence>
<organism evidence="2 3">
    <name type="scientific">Vibrio alginolyticus</name>
    <dbReference type="NCBI Taxonomy" id="663"/>
    <lineage>
        <taxon>Bacteria</taxon>
        <taxon>Pseudomonadati</taxon>
        <taxon>Pseudomonadota</taxon>
        <taxon>Gammaproteobacteria</taxon>
        <taxon>Vibrionales</taxon>
        <taxon>Vibrionaceae</taxon>
        <taxon>Vibrio</taxon>
    </lineage>
</organism>
<dbReference type="Proteomes" id="UP000532247">
    <property type="component" value="Unassembled WGS sequence"/>
</dbReference>